<evidence type="ECO:0000313" key="1">
    <source>
        <dbReference type="EMBL" id="MDT7517959.1"/>
    </source>
</evidence>
<sequence>MSACAGGIKADNGIADKRLVRANACEMPEPLGLPLRGWDFEYGPLLDDVNNRCGVWGVLHKEVSKTDDKGSPSAIQ</sequence>
<name>A0ABU3KJL1_9BURK</name>
<proteinExistence type="predicted"/>
<accession>A0ABU3KJL1</accession>
<dbReference type="RefSeq" id="WP_313873745.1">
    <property type="nucleotide sequence ID" value="NZ_JAVBIK010000001.1"/>
</dbReference>
<reference evidence="1 2" key="1">
    <citation type="submission" date="2023-08" db="EMBL/GenBank/DDBJ databases">
        <title>Rhodoferax potami sp. nov. and Rhodoferax mekongensis sp. nov., isolated from the Mekong River in Thailand.</title>
        <authorList>
            <person name="Kitikhun S."/>
            <person name="Charoenyingcharoen P."/>
            <person name="Siriarchawattana P."/>
            <person name="Likhitrattanapisal S."/>
            <person name="Nilsakha T."/>
            <person name="Chanpet A."/>
            <person name="Rattanawaree P."/>
            <person name="Ingsriswang S."/>
        </authorList>
    </citation>
    <scope>NUCLEOTIDE SEQUENCE [LARGE SCALE GENOMIC DNA]</scope>
    <source>
        <strain evidence="1 2">TBRC 17660</strain>
    </source>
</reference>
<keyword evidence="2" id="KW-1185">Reference proteome</keyword>
<evidence type="ECO:0000313" key="2">
    <source>
        <dbReference type="Proteomes" id="UP001321700"/>
    </source>
</evidence>
<dbReference type="Proteomes" id="UP001321700">
    <property type="component" value="Unassembled WGS sequence"/>
</dbReference>
<protein>
    <submittedName>
        <fullName evidence="1">Uncharacterized protein</fullName>
    </submittedName>
</protein>
<comment type="caution">
    <text evidence="1">The sequence shown here is derived from an EMBL/GenBank/DDBJ whole genome shotgun (WGS) entry which is preliminary data.</text>
</comment>
<organism evidence="1 2">
    <name type="scientific">Rhodoferax potami</name>
    <dbReference type="NCBI Taxonomy" id="3068338"/>
    <lineage>
        <taxon>Bacteria</taxon>
        <taxon>Pseudomonadati</taxon>
        <taxon>Pseudomonadota</taxon>
        <taxon>Betaproteobacteria</taxon>
        <taxon>Burkholderiales</taxon>
        <taxon>Comamonadaceae</taxon>
        <taxon>Rhodoferax</taxon>
    </lineage>
</organism>
<gene>
    <name evidence="1" type="ORF">RAE19_04270</name>
</gene>
<dbReference type="EMBL" id="JAVBIK010000001">
    <property type="protein sequence ID" value="MDT7517959.1"/>
    <property type="molecule type" value="Genomic_DNA"/>
</dbReference>